<evidence type="ECO:0000256" key="1">
    <source>
        <dbReference type="SAM" id="Phobius"/>
    </source>
</evidence>
<accession>A0AAV9UX40</accession>
<keyword evidence="3" id="KW-1185">Reference proteome</keyword>
<keyword evidence="1" id="KW-1133">Transmembrane helix</keyword>
<dbReference type="Proteomes" id="UP001373714">
    <property type="component" value="Unassembled WGS sequence"/>
</dbReference>
<protein>
    <submittedName>
        <fullName evidence="2">Uncharacterized protein</fullName>
    </submittedName>
</protein>
<evidence type="ECO:0000313" key="3">
    <source>
        <dbReference type="Proteomes" id="UP001373714"/>
    </source>
</evidence>
<feature type="transmembrane region" description="Helical" evidence="1">
    <location>
        <begin position="332"/>
        <end position="352"/>
    </location>
</feature>
<feature type="transmembrane region" description="Helical" evidence="1">
    <location>
        <begin position="372"/>
        <end position="391"/>
    </location>
</feature>
<keyword evidence="1" id="KW-0472">Membrane</keyword>
<name>A0AAV9UX40_9PEZI</name>
<dbReference type="EMBL" id="JAVHNS010000006">
    <property type="protein sequence ID" value="KAK6352176.1"/>
    <property type="molecule type" value="Genomic_DNA"/>
</dbReference>
<gene>
    <name evidence="2" type="ORF">TWF730_009008</name>
</gene>
<keyword evidence="1" id="KW-0812">Transmembrane</keyword>
<organism evidence="2 3">
    <name type="scientific">Orbilia blumenaviensis</name>
    <dbReference type="NCBI Taxonomy" id="1796055"/>
    <lineage>
        <taxon>Eukaryota</taxon>
        <taxon>Fungi</taxon>
        <taxon>Dikarya</taxon>
        <taxon>Ascomycota</taxon>
        <taxon>Pezizomycotina</taxon>
        <taxon>Orbiliomycetes</taxon>
        <taxon>Orbiliales</taxon>
        <taxon>Orbiliaceae</taxon>
        <taxon>Orbilia</taxon>
    </lineage>
</organism>
<comment type="caution">
    <text evidence="2">The sequence shown here is derived from an EMBL/GenBank/DDBJ whole genome shotgun (WGS) entry which is preliminary data.</text>
</comment>
<sequence>MPLSLVASIISDACEIEFLWVIKWSMLHHRSFTLKEIQATLDGDRGLQAVKNIFAGSLRTKVLAAYLMVVRFGPRIGLALLTSSYEITYNAGTGDYYRRIDWGYLAGGLILIIGIQSIVTVTSLVCIRSHPSIPPNSSLALSLSLRQCLSPLSHHGSLATASKVVSSLSSNSDTKYQLQPTPFRYISAAQFITSPSNVSPSPTQEDLQPLQRSTTVFPKGLKATLLIPGILSLILACVVHQVIQTSYITGGTQPRPLSGLGSLNTKFLLSFLLQTYSLFLTSFSASIINIIRWATLASSKYHLIDIENILAGNSLWTHWNFWQFQRGSLRGILTSWTTILLNRVLVGLIGWATLMHYYKNLSGGNISTWDTVASIVLWIPFGVTVFLWLGAAESLSRRVLIPDDSSLARAILFGEVVEELEKGDIGEFRYGSVEVLDGKFKAIFSEQAGEFSSRKYL</sequence>
<proteinExistence type="predicted"/>
<feature type="transmembrane region" description="Helical" evidence="1">
    <location>
        <begin position="225"/>
        <end position="247"/>
    </location>
</feature>
<dbReference type="AlphaFoldDB" id="A0AAV9UX40"/>
<evidence type="ECO:0000313" key="2">
    <source>
        <dbReference type="EMBL" id="KAK6352176.1"/>
    </source>
</evidence>
<feature type="transmembrane region" description="Helical" evidence="1">
    <location>
        <begin position="267"/>
        <end position="291"/>
    </location>
</feature>
<reference evidence="2 3" key="1">
    <citation type="submission" date="2019-10" db="EMBL/GenBank/DDBJ databases">
        <authorList>
            <person name="Palmer J.M."/>
        </authorList>
    </citation>
    <scope>NUCLEOTIDE SEQUENCE [LARGE SCALE GENOMIC DNA]</scope>
    <source>
        <strain evidence="2 3">TWF730</strain>
    </source>
</reference>
<feature type="transmembrane region" description="Helical" evidence="1">
    <location>
        <begin position="102"/>
        <end position="127"/>
    </location>
</feature>